<sequence>MIKAAPSRYRSPATVGPRRLATKPPTPNLSVTIPASGPKNHPLNKPHSYITSPIATVLPKSSSFPLEPLPSQHQPKSPQQLHQYQQSSSPRIMPTNNKPALTPSQRLDMFVPPPEPQLAQNEAKPPQQISRKKSLKNLLKRAHTTRASSKEKEPTSSSSSSSSSSSKRSPIPEGYRLVDIRLPNGTKTQQPVNEAWTVQNLISATLLAHPTQVQSRGLDADDYMVWEVCASLKLRRALRSKELVTHILATWPLGDCDWYLELDDAERRLDVGSVASLCPRRDIVSAAAAGAAGSDEASLAYKCIAMQRGSRLQRWRKVGISVRNHELTLTELSSANTSTASSPRRSLDLRELDIYEVAAGGSSNSSTPYLIGLRVQRNPNSFMDPKRDCVHILSFPPENINPAEDPAVKAYNTIRNIAFSVRSAEVDQLVKKARLASAASAQRSKSVSAGSGRGRPRAASTSAGTPTPMPAQPLIGSVAPFNTGHPAMPPAATNPALFKPNSLLNRA</sequence>
<gene>
    <name evidence="2" type="ORF">BN980_GECA13s00021g</name>
</gene>
<evidence type="ECO:0000313" key="2">
    <source>
        <dbReference type="EMBL" id="CDO55904.1"/>
    </source>
</evidence>
<feature type="compositionally biased region" description="Basic residues" evidence="1">
    <location>
        <begin position="130"/>
        <end position="144"/>
    </location>
</feature>
<feature type="region of interest" description="Disordered" evidence="1">
    <location>
        <begin position="440"/>
        <end position="507"/>
    </location>
</feature>
<evidence type="ECO:0000256" key="1">
    <source>
        <dbReference type="SAM" id="MobiDB-lite"/>
    </source>
</evidence>
<dbReference type="EMBL" id="CCBN010000013">
    <property type="protein sequence ID" value="CDO55904.1"/>
    <property type="molecule type" value="Genomic_DNA"/>
</dbReference>
<protein>
    <submittedName>
        <fullName evidence="2">Uncharacterized protein</fullName>
    </submittedName>
</protein>
<keyword evidence="3" id="KW-1185">Reference proteome</keyword>
<comment type="caution">
    <text evidence="2">The sequence shown here is derived from an EMBL/GenBank/DDBJ whole genome shotgun (WGS) entry which is preliminary data.</text>
</comment>
<dbReference type="OrthoDB" id="6235964at2759"/>
<dbReference type="Proteomes" id="UP000242525">
    <property type="component" value="Unassembled WGS sequence"/>
</dbReference>
<reference evidence="2" key="1">
    <citation type="submission" date="2014-03" db="EMBL/GenBank/DDBJ databases">
        <authorList>
            <person name="Casaregola S."/>
        </authorList>
    </citation>
    <scope>NUCLEOTIDE SEQUENCE [LARGE SCALE GENOMIC DNA]</scope>
    <source>
        <strain evidence="2">CLIB 918</strain>
    </source>
</reference>
<proteinExistence type="predicted"/>
<feature type="compositionally biased region" description="Low complexity" evidence="1">
    <location>
        <begin position="155"/>
        <end position="173"/>
    </location>
</feature>
<dbReference type="Gene3D" id="3.10.20.90">
    <property type="entry name" value="Phosphatidylinositol 3-kinase Catalytic Subunit, Chain A, domain 1"/>
    <property type="match status" value="1"/>
</dbReference>
<evidence type="ECO:0000313" key="3">
    <source>
        <dbReference type="Proteomes" id="UP000242525"/>
    </source>
</evidence>
<feature type="region of interest" description="Disordered" evidence="1">
    <location>
        <begin position="1"/>
        <end position="176"/>
    </location>
</feature>
<feature type="compositionally biased region" description="Low complexity" evidence="1">
    <location>
        <begin position="440"/>
        <end position="449"/>
    </location>
</feature>
<accession>A0A0J9XEV2</accession>
<name>A0A0J9XEV2_GEOCN</name>
<feature type="compositionally biased region" description="Polar residues" evidence="1">
    <location>
        <begin position="71"/>
        <end position="105"/>
    </location>
</feature>
<organism evidence="2 3">
    <name type="scientific">Geotrichum candidum</name>
    <name type="common">Oospora lactis</name>
    <name type="synonym">Dipodascus geotrichum</name>
    <dbReference type="NCBI Taxonomy" id="1173061"/>
    <lineage>
        <taxon>Eukaryota</taxon>
        <taxon>Fungi</taxon>
        <taxon>Dikarya</taxon>
        <taxon>Ascomycota</taxon>
        <taxon>Saccharomycotina</taxon>
        <taxon>Dipodascomycetes</taxon>
        <taxon>Dipodascales</taxon>
        <taxon>Dipodascaceae</taxon>
        <taxon>Geotrichum</taxon>
    </lineage>
</organism>
<dbReference type="AlphaFoldDB" id="A0A0J9XEV2"/>
<feature type="compositionally biased region" description="Polar residues" evidence="1">
    <location>
        <begin position="49"/>
        <end position="64"/>
    </location>
</feature>